<protein>
    <submittedName>
        <fullName evidence="2">Mandelate racemase</fullName>
    </submittedName>
</protein>
<comment type="caution">
    <text evidence="2">The sequence shown here is derived from an EMBL/GenBank/DDBJ whole genome shotgun (WGS) entry which is preliminary data.</text>
</comment>
<dbReference type="InterPro" id="IPR029017">
    <property type="entry name" value="Enolase-like_N"/>
</dbReference>
<dbReference type="Gene3D" id="3.20.20.120">
    <property type="entry name" value="Enolase-like C-terminal domain"/>
    <property type="match status" value="1"/>
</dbReference>
<dbReference type="SUPFAM" id="SSF51604">
    <property type="entry name" value="Enolase C-terminal domain-like"/>
    <property type="match status" value="1"/>
</dbReference>
<dbReference type="EMBL" id="WIND01000002">
    <property type="protein sequence ID" value="MSU88838.1"/>
    <property type="molecule type" value="Genomic_DNA"/>
</dbReference>
<evidence type="ECO:0000313" key="2">
    <source>
        <dbReference type="EMBL" id="MSU88838.1"/>
    </source>
</evidence>
<dbReference type="InterPro" id="IPR036849">
    <property type="entry name" value="Enolase-like_C_sf"/>
</dbReference>
<name>A0A6L5YXB3_9RHOB</name>
<dbReference type="RefSeq" id="WP_154445236.1">
    <property type="nucleotide sequence ID" value="NZ_WIND01000002.1"/>
</dbReference>
<dbReference type="Gene3D" id="3.30.390.10">
    <property type="entry name" value="Enolase-like, N-terminal domain"/>
    <property type="match status" value="1"/>
</dbReference>
<feature type="domain" description="Enolase C-terminal" evidence="1">
    <location>
        <begin position="214"/>
        <end position="337"/>
    </location>
</feature>
<reference evidence="2 3" key="1">
    <citation type="submission" date="2019-10" db="EMBL/GenBank/DDBJ databases">
        <title>Cognatihalovulum marinum gen. nov. sp. nov., a new member of the family Rhodobacteraceae isolated from deep seawater of the Northwest Indian Ocean.</title>
        <authorList>
            <person name="Ruan C."/>
            <person name="Wang J."/>
            <person name="Zheng X."/>
            <person name="Song L."/>
            <person name="Zhu Y."/>
            <person name="Huang Y."/>
            <person name="Lu Z."/>
            <person name="Du W."/>
            <person name="Huang L."/>
            <person name="Dai X."/>
        </authorList>
    </citation>
    <scope>NUCLEOTIDE SEQUENCE [LARGE SCALE GENOMIC DNA]</scope>
    <source>
        <strain evidence="2 3">2CG4</strain>
    </source>
</reference>
<dbReference type="Proteomes" id="UP000474957">
    <property type="component" value="Unassembled WGS sequence"/>
</dbReference>
<evidence type="ECO:0000259" key="1">
    <source>
        <dbReference type="Pfam" id="PF13378"/>
    </source>
</evidence>
<dbReference type="Pfam" id="PF13378">
    <property type="entry name" value="MR_MLE_C"/>
    <property type="match status" value="1"/>
</dbReference>
<sequence>MTDSPTLTLEEVAFFERDTPFRMPFRFGVVTLTAAPQIFVHARIRTGDGREGWGIAAEMLAPKWFDKSPGLSNEDNFDQLRHALAIAAKTCSAQRTAQSAFGLHAACAAEHAEHCAMASLPPLVASFGTALLDRAILDALLRLHDASVFAGARGNIFGLDGRLTPELDGFDLEAFLRARQPAASIALRHTVGMVDPITAADVTEETRVGDGLPETLEQVIDEYGVTHFKLKVGGDLEADIDRLSRIAAVLDRLPAYAATLDGNEQYADVEGILALWRRIGETPALRRLHASVLFIEQPIGRAVALSSDISPLARVKPVEIDESDGSLDAFVEARRLGYTGVSSKSCKGFYRSLLNRARCAHWNDTEGTDRYFMSAEDLTTQAGIAVQQDLALVALIGCTHVERNGHHYMHGFAGASAAEQDGFLQAHPDLYHRPGDTVVLNIRDGALTLGSLDTPGLGSAAMPDFLALTARHLTA</sequence>
<keyword evidence="3" id="KW-1185">Reference proteome</keyword>
<gene>
    <name evidence="2" type="ORF">GE300_04275</name>
</gene>
<proteinExistence type="predicted"/>
<dbReference type="InterPro" id="IPR029065">
    <property type="entry name" value="Enolase_C-like"/>
</dbReference>
<organism evidence="2 3">
    <name type="scientific">Halovulum marinum</name>
    <dbReference type="NCBI Taxonomy" id="2662447"/>
    <lineage>
        <taxon>Bacteria</taxon>
        <taxon>Pseudomonadati</taxon>
        <taxon>Pseudomonadota</taxon>
        <taxon>Alphaproteobacteria</taxon>
        <taxon>Rhodobacterales</taxon>
        <taxon>Paracoccaceae</taxon>
        <taxon>Halovulum</taxon>
    </lineage>
</organism>
<accession>A0A6L5YXB3</accession>
<dbReference type="AlphaFoldDB" id="A0A6L5YXB3"/>
<evidence type="ECO:0000313" key="3">
    <source>
        <dbReference type="Proteomes" id="UP000474957"/>
    </source>
</evidence>